<dbReference type="GO" id="GO:0003677">
    <property type="term" value="F:DNA binding"/>
    <property type="evidence" value="ECO:0007669"/>
    <property type="project" value="UniProtKB-UniRule"/>
</dbReference>
<dbReference type="Proteomes" id="UP000664144">
    <property type="component" value="Unassembled WGS sequence"/>
</dbReference>
<dbReference type="InterPro" id="IPR023772">
    <property type="entry name" value="DNA-bd_HTH_TetR-type_CS"/>
</dbReference>
<dbReference type="PANTHER" id="PTHR43479:SF11">
    <property type="entry name" value="ACREF_ENVCD OPERON REPRESSOR-RELATED"/>
    <property type="match status" value="1"/>
</dbReference>
<gene>
    <name evidence="4" type="ORF">J0X19_15575</name>
</gene>
<dbReference type="AlphaFoldDB" id="A0A939JDX8"/>
<evidence type="ECO:0000313" key="4">
    <source>
        <dbReference type="EMBL" id="MBO0359383.1"/>
    </source>
</evidence>
<feature type="domain" description="HTH tetR-type" evidence="3">
    <location>
        <begin position="1"/>
        <end position="61"/>
    </location>
</feature>
<dbReference type="InterPro" id="IPR009057">
    <property type="entry name" value="Homeodomain-like_sf"/>
</dbReference>
<dbReference type="InterPro" id="IPR001647">
    <property type="entry name" value="HTH_TetR"/>
</dbReference>
<reference evidence="4" key="1">
    <citation type="submission" date="2021-03" db="EMBL/GenBank/DDBJ databases">
        <authorList>
            <person name="Kim M.K."/>
        </authorList>
    </citation>
    <scope>NUCLEOTIDE SEQUENCE</scope>
    <source>
        <strain evidence="4">BT186</strain>
    </source>
</reference>
<sequence length="176" mass="20386">MNRKQLIAQSALQLFAERGYENTSTALIAKEAEVSEALIFKHFGNKDLLLDYIIRHGYKRIIEQGRGRLPENAPLELIYKIIDLPYTLVQEEPAFWKLQNRLVDVAVARTQHERFLQPLPGLLAKAFKQLGYAEPDKEARLLMLLVEVLWKSLATQDHGDIPEMLEFIKTKYRPQD</sequence>
<dbReference type="SUPFAM" id="SSF46689">
    <property type="entry name" value="Homeodomain-like"/>
    <property type="match status" value="1"/>
</dbReference>
<comment type="caution">
    <text evidence="4">The sequence shown here is derived from an EMBL/GenBank/DDBJ whole genome shotgun (WGS) entry which is preliminary data.</text>
</comment>
<dbReference type="Gene3D" id="1.10.357.10">
    <property type="entry name" value="Tetracycline Repressor, domain 2"/>
    <property type="match status" value="1"/>
</dbReference>
<dbReference type="Pfam" id="PF00440">
    <property type="entry name" value="TetR_N"/>
    <property type="match status" value="1"/>
</dbReference>
<organism evidence="4 5">
    <name type="scientific">Hymenobacter telluris</name>
    <dbReference type="NCBI Taxonomy" id="2816474"/>
    <lineage>
        <taxon>Bacteria</taxon>
        <taxon>Pseudomonadati</taxon>
        <taxon>Bacteroidota</taxon>
        <taxon>Cytophagia</taxon>
        <taxon>Cytophagales</taxon>
        <taxon>Hymenobacteraceae</taxon>
        <taxon>Hymenobacter</taxon>
    </lineage>
</organism>
<dbReference type="EMBL" id="JAFLQZ010000010">
    <property type="protein sequence ID" value="MBO0359383.1"/>
    <property type="molecule type" value="Genomic_DNA"/>
</dbReference>
<dbReference type="PANTHER" id="PTHR43479">
    <property type="entry name" value="ACREF/ENVCD OPERON REPRESSOR-RELATED"/>
    <property type="match status" value="1"/>
</dbReference>
<name>A0A939JDX8_9BACT</name>
<evidence type="ECO:0000256" key="1">
    <source>
        <dbReference type="ARBA" id="ARBA00023125"/>
    </source>
</evidence>
<evidence type="ECO:0000256" key="2">
    <source>
        <dbReference type="PROSITE-ProRule" id="PRU00335"/>
    </source>
</evidence>
<dbReference type="PRINTS" id="PR00455">
    <property type="entry name" value="HTHTETR"/>
</dbReference>
<accession>A0A939JDX8</accession>
<feature type="DNA-binding region" description="H-T-H motif" evidence="2">
    <location>
        <begin position="24"/>
        <end position="43"/>
    </location>
</feature>
<evidence type="ECO:0000313" key="5">
    <source>
        <dbReference type="Proteomes" id="UP000664144"/>
    </source>
</evidence>
<dbReference type="InterPro" id="IPR050624">
    <property type="entry name" value="HTH-type_Tx_Regulator"/>
</dbReference>
<protein>
    <submittedName>
        <fullName evidence="4">TetR/AcrR family transcriptional regulator</fullName>
    </submittedName>
</protein>
<evidence type="ECO:0000259" key="3">
    <source>
        <dbReference type="PROSITE" id="PS50977"/>
    </source>
</evidence>
<dbReference type="RefSeq" id="WP_206985303.1">
    <property type="nucleotide sequence ID" value="NZ_JAFLQZ010000010.1"/>
</dbReference>
<dbReference type="PROSITE" id="PS01081">
    <property type="entry name" value="HTH_TETR_1"/>
    <property type="match status" value="1"/>
</dbReference>
<proteinExistence type="predicted"/>
<dbReference type="PROSITE" id="PS50977">
    <property type="entry name" value="HTH_TETR_2"/>
    <property type="match status" value="1"/>
</dbReference>
<keyword evidence="5" id="KW-1185">Reference proteome</keyword>
<keyword evidence="1 2" id="KW-0238">DNA-binding</keyword>